<dbReference type="Pfam" id="PF13568">
    <property type="entry name" value="OMP_b-brl_2"/>
    <property type="match status" value="1"/>
</dbReference>
<evidence type="ECO:0000256" key="1">
    <source>
        <dbReference type="SAM" id="SignalP"/>
    </source>
</evidence>
<name>A0A9D1Z084_9BACT</name>
<comment type="caution">
    <text evidence="3">The sequence shown here is derived from an EMBL/GenBank/DDBJ whole genome shotgun (WGS) entry which is preliminary data.</text>
</comment>
<reference evidence="3" key="2">
    <citation type="submission" date="2021-04" db="EMBL/GenBank/DDBJ databases">
        <authorList>
            <person name="Gilroy R."/>
        </authorList>
    </citation>
    <scope>NUCLEOTIDE SEQUENCE</scope>
    <source>
        <strain evidence="3">5134</strain>
    </source>
</reference>
<feature type="chain" id="PRO_5039284364" evidence="1">
    <location>
        <begin position="20"/>
        <end position="274"/>
    </location>
</feature>
<dbReference type="AlphaFoldDB" id="A0A9D1Z084"/>
<proteinExistence type="predicted"/>
<keyword evidence="1" id="KW-0732">Signal</keyword>
<evidence type="ECO:0000313" key="3">
    <source>
        <dbReference type="EMBL" id="HIY69074.1"/>
    </source>
</evidence>
<reference evidence="3" key="1">
    <citation type="journal article" date="2021" name="PeerJ">
        <title>Extensive microbial diversity within the chicken gut microbiome revealed by metagenomics and culture.</title>
        <authorList>
            <person name="Gilroy R."/>
            <person name="Ravi A."/>
            <person name="Getino M."/>
            <person name="Pursley I."/>
            <person name="Horton D.L."/>
            <person name="Alikhan N.F."/>
            <person name="Baker D."/>
            <person name="Gharbi K."/>
            <person name="Hall N."/>
            <person name="Watson M."/>
            <person name="Adriaenssens E.M."/>
            <person name="Foster-Nyarko E."/>
            <person name="Jarju S."/>
            <person name="Secka A."/>
            <person name="Antonio M."/>
            <person name="Oren A."/>
            <person name="Chaudhuri R.R."/>
            <person name="La Ragione R."/>
            <person name="Hildebrand F."/>
            <person name="Pallen M.J."/>
        </authorList>
    </citation>
    <scope>NUCLEOTIDE SEQUENCE</scope>
    <source>
        <strain evidence="3">5134</strain>
    </source>
</reference>
<dbReference type="EMBL" id="DXDA01000056">
    <property type="protein sequence ID" value="HIY69074.1"/>
    <property type="molecule type" value="Genomic_DNA"/>
</dbReference>
<organism evidence="3 4">
    <name type="scientific">Candidatus Alistipes intestinigallinarum</name>
    <dbReference type="NCBI Taxonomy" id="2838440"/>
    <lineage>
        <taxon>Bacteria</taxon>
        <taxon>Pseudomonadati</taxon>
        <taxon>Bacteroidota</taxon>
        <taxon>Bacteroidia</taxon>
        <taxon>Bacteroidales</taxon>
        <taxon>Rikenellaceae</taxon>
        <taxon>Alistipes</taxon>
    </lineage>
</organism>
<evidence type="ECO:0000313" key="4">
    <source>
        <dbReference type="Proteomes" id="UP000886844"/>
    </source>
</evidence>
<feature type="domain" description="Outer membrane protein beta-barrel" evidence="2">
    <location>
        <begin position="30"/>
        <end position="208"/>
    </location>
</feature>
<accession>A0A9D1Z084</accession>
<gene>
    <name evidence="3" type="ORF">H9828_06630</name>
</gene>
<dbReference type="Proteomes" id="UP000886844">
    <property type="component" value="Unassembled WGS sequence"/>
</dbReference>
<dbReference type="InterPro" id="IPR025665">
    <property type="entry name" value="Beta-barrel_OMP_2"/>
</dbReference>
<sequence length="274" mass="31969">MTKQSHIRMLIFAVAALFAVEGASGQHTLGVIGGYGMGSGRFDPKQETRAIWGLYSGGFTWRYYGKQRFVGGFGVDLEFQQQAFSFATNASQVDEKETANYLYYTRRINSVVLPVVWQPHFYLLKNHVRVYFEAAATFFYNFSSTWEQEYFVDAETKQKDTYGGTYHFKVPRDNRWGYGLAGGGGISFLIRRFELNFRARYYFGYSDIVRNRNRYYDNSDDGPENPFYTTPMRSPLDNLMISVGVSYRFNKEGFETWKPRPKREKNREEFKFGQ</sequence>
<evidence type="ECO:0000259" key="2">
    <source>
        <dbReference type="Pfam" id="PF13568"/>
    </source>
</evidence>
<feature type="signal peptide" evidence="1">
    <location>
        <begin position="1"/>
        <end position="19"/>
    </location>
</feature>
<protein>
    <submittedName>
        <fullName evidence="3">PorT family protein</fullName>
    </submittedName>
</protein>